<gene>
    <name evidence="1" type="ORF">HMPREF1083_03977</name>
</gene>
<dbReference type="AlphaFoldDB" id="R0CTD3"/>
<dbReference type="Proteomes" id="UP000013180">
    <property type="component" value="Unassembled WGS sequence"/>
</dbReference>
<proteinExistence type="predicted"/>
<accession>R0CTD3</accession>
<organism evidence="1 2">
    <name type="scientific">[Clostridium] clostridioforme 90A6</name>
    <dbReference type="NCBI Taxonomy" id="999406"/>
    <lineage>
        <taxon>Bacteria</taxon>
        <taxon>Bacillati</taxon>
        <taxon>Bacillota</taxon>
        <taxon>Clostridia</taxon>
        <taxon>Lachnospirales</taxon>
        <taxon>Lachnospiraceae</taxon>
        <taxon>Enterocloster</taxon>
    </lineage>
</organism>
<dbReference type="HOGENOM" id="CLU_2328770_0_0_9"/>
<sequence>MARSIEKRFTNWQIQDFDEDTLVPSALANAMMTYLDCECTYFPSMKDDAPIMSAYSYARRLGVREGFLPLLVKVDETLWECLIMNSAPASEGEDRLWL</sequence>
<keyword evidence="2" id="KW-1185">Reference proteome</keyword>
<evidence type="ECO:0000313" key="1">
    <source>
        <dbReference type="EMBL" id="ENZ60609.1"/>
    </source>
</evidence>
<protein>
    <submittedName>
        <fullName evidence="1">Uncharacterized protein</fullName>
    </submittedName>
</protein>
<name>R0CTD3_9FIRM</name>
<evidence type="ECO:0000313" key="2">
    <source>
        <dbReference type="Proteomes" id="UP000013180"/>
    </source>
</evidence>
<comment type="caution">
    <text evidence="1">The sequence shown here is derived from an EMBL/GenBank/DDBJ whole genome shotgun (WGS) entry which is preliminary data.</text>
</comment>
<dbReference type="PATRIC" id="fig|999406.3.peg.4291"/>
<dbReference type="EMBL" id="AGYL01000037">
    <property type="protein sequence ID" value="ENZ60609.1"/>
    <property type="molecule type" value="Genomic_DNA"/>
</dbReference>
<reference evidence="1" key="1">
    <citation type="submission" date="2013-01" db="EMBL/GenBank/DDBJ databases">
        <title>The Genome Sequence of Clostridium clostridioforme 90A6.</title>
        <authorList>
            <consortium name="The Broad Institute Genome Sequencing Platform"/>
            <person name="Earl A."/>
            <person name="Ward D."/>
            <person name="Feldgarden M."/>
            <person name="Gevers D."/>
            <person name="Courvalin P."/>
            <person name="Lambert T."/>
            <person name="Walker B."/>
            <person name="Young S.K."/>
            <person name="Zeng Q."/>
            <person name="Gargeya S."/>
            <person name="Fitzgerald M."/>
            <person name="Haas B."/>
            <person name="Abouelleil A."/>
            <person name="Alvarado L."/>
            <person name="Arachchi H.M."/>
            <person name="Berlin A.M."/>
            <person name="Chapman S.B."/>
            <person name="Dewar J."/>
            <person name="Goldberg J."/>
            <person name="Griggs A."/>
            <person name="Gujja S."/>
            <person name="Hansen M."/>
            <person name="Howarth C."/>
            <person name="Imamovic A."/>
            <person name="Larimer J."/>
            <person name="McCowan C."/>
            <person name="Murphy C."/>
            <person name="Neiman D."/>
            <person name="Pearson M."/>
            <person name="Priest M."/>
            <person name="Roberts A."/>
            <person name="Saif S."/>
            <person name="Shea T."/>
            <person name="Sisk P."/>
            <person name="Sykes S."/>
            <person name="Wortman J."/>
            <person name="Nusbaum C."/>
            <person name="Birren B."/>
        </authorList>
    </citation>
    <scope>NUCLEOTIDE SEQUENCE [LARGE SCALE GENOMIC DNA]</scope>
    <source>
        <strain evidence="1">90A6</strain>
    </source>
</reference>